<keyword evidence="1" id="KW-0472">Membrane</keyword>
<evidence type="ECO:0000256" key="1">
    <source>
        <dbReference type="SAM" id="Phobius"/>
    </source>
</evidence>
<dbReference type="EMBL" id="CP101808">
    <property type="protein sequence ID" value="UUD36989.1"/>
    <property type="molecule type" value="Genomic_DNA"/>
</dbReference>
<dbReference type="Proteomes" id="UP001059576">
    <property type="component" value="Chromosome"/>
</dbReference>
<keyword evidence="1" id="KW-0812">Transmembrane</keyword>
<feature type="transmembrane region" description="Helical" evidence="1">
    <location>
        <begin position="144"/>
        <end position="163"/>
    </location>
</feature>
<reference evidence="2" key="1">
    <citation type="submission" date="2022-07" db="EMBL/GenBank/DDBJ databases">
        <title>Complete genome of Mycoplasma equigenitalium type strain T37.</title>
        <authorList>
            <person name="Spergser J."/>
        </authorList>
    </citation>
    <scope>NUCLEOTIDE SEQUENCE</scope>
    <source>
        <strain evidence="2">T37</strain>
    </source>
</reference>
<gene>
    <name evidence="2" type="ORF">NPA09_00200</name>
</gene>
<proteinExistence type="predicted"/>
<evidence type="ECO:0000313" key="2">
    <source>
        <dbReference type="EMBL" id="UUD36989.1"/>
    </source>
</evidence>
<organism evidence="2 3">
    <name type="scientific">Mycoplasmopsis equigenitalium</name>
    <dbReference type="NCBI Taxonomy" id="114883"/>
    <lineage>
        <taxon>Bacteria</taxon>
        <taxon>Bacillati</taxon>
        <taxon>Mycoplasmatota</taxon>
        <taxon>Mycoplasmoidales</taxon>
        <taxon>Metamycoplasmataceae</taxon>
        <taxon>Mycoplasmopsis</taxon>
    </lineage>
</organism>
<keyword evidence="1" id="KW-1133">Transmembrane helix</keyword>
<sequence>MYSRRVDIVNFKPVIPNNRYIDIDGRINTWEILYLNDEYILIEDTSVMIKNNKKSYSRINKKYFKEIIGISKLQNQSDWISYLQEMGYRHREVNILLQKIYDINSGKNDFLKWYLTANRSSINKYNKSYKLTFHPKEYKTINPMLILMFIDFLIIAFIVMKIVKNKI</sequence>
<evidence type="ECO:0000313" key="3">
    <source>
        <dbReference type="Proteomes" id="UP001059576"/>
    </source>
</evidence>
<accession>A0ABY5J167</accession>
<name>A0ABY5J167_9BACT</name>
<protein>
    <submittedName>
        <fullName evidence="2">Uncharacterized protein</fullName>
    </submittedName>
</protein>
<keyword evidence="3" id="KW-1185">Reference proteome</keyword>
<dbReference type="RefSeq" id="WP_129722596.1">
    <property type="nucleotide sequence ID" value="NZ_CP101808.1"/>
</dbReference>